<organism evidence="1 2">
    <name type="scientific">Crenothrix polyspora</name>
    <dbReference type="NCBI Taxonomy" id="360316"/>
    <lineage>
        <taxon>Bacteria</taxon>
        <taxon>Pseudomonadati</taxon>
        <taxon>Pseudomonadota</taxon>
        <taxon>Gammaproteobacteria</taxon>
        <taxon>Methylococcales</taxon>
        <taxon>Crenotrichaceae</taxon>
        <taxon>Crenothrix</taxon>
    </lineage>
</organism>
<gene>
    <name evidence="1" type="ORF">CRENPOLYSF1_190076</name>
</gene>
<proteinExistence type="predicted"/>
<keyword evidence="2" id="KW-1185">Reference proteome</keyword>
<dbReference type="EMBL" id="FUKI01000092">
    <property type="protein sequence ID" value="SJM91422.1"/>
    <property type="molecule type" value="Genomic_DNA"/>
</dbReference>
<evidence type="ECO:0000313" key="1">
    <source>
        <dbReference type="EMBL" id="SJM91422.1"/>
    </source>
</evidence>
<protein>
    <submittedName>
        <fullName evidence="1">Uncharacterized protein</fullName>
    </submittedName>
</protein>
<accession>A0A1R4H593</accession>
<dbReference type="AlphaFoldDB" id="A0A1R4H593"/>
<dbReference type="Proteomes" id="UP000195667">
    <property type="component" value="Unassembled WGS sequence"/>
</dbReference>
<evidence type="ECO:0000313" key="2">
    <source>
        <dbReference type="Proteomes" id="UP000195667"/>
    </source>
</evidence>
<name>A0A1R4H593_9GAMM</name>
<sequence>MHSAPKKTNKYRKYRTSKNYFNTSALINAVYGVRPLGCLKNLTLKIVY</sequence>
<reference evidence="2" key="1">
    <citation type="submission" date="2017-02" db="EMBL/GenBank/DDBJ databases">
        <authorList>
            <person name="Daims H."/>
        </authorList>
    </citation>
    <scope>NUCLEOTIDE SEQUENCE [LARGE SCALE GENOMIC DNA]</scope>
</reference>